<protein>
    <submittedName>
        <fullName evidence="2">Uncharacterized protein</fullName>
    </submittedName>
</protein>
<name>A0AAW1PRP9_9CHLO</name>
<dbReference type="Proteomes" id="UP001489004">
    <property type="component" value="Unassembled WGS sequence"/>
</dbReference>
<dbReference type="AlphaFoldDB" id="A0AAW1PRP9"/>
<evidence type="ECO:0000313" key="2">
    <source>
        <dbReference type="EMBL" id="KAK9812658.1"/>
    </source>
</evidence>
<evidence type="ECO:0000313" key="3">
    <source>
        <dbReference type="Proteomes" id="UP001489004"/>
    </source>
</evidence>
<accession>A0AAW1PRP9</accession>
<keyword evidence="3" id="KW-1185">Reference proteome</keyword>
<sequence>MSLRAYYGSLAGQPFATPPRIRYPADRVSARRSRSLSPRASVSIPRSKKGDYRSPEKSQGRWRTYSISHLHIAAGPPPSLQAQEEAQLPECTFAPEVHAVPNDEVLDVFELMPSRSPVPSRPTRPQPFQSTLDAVQAKHAQHAVGLYVDVVLPTGRKGRIGVKEGSNPQQLARSFAQAFQLTPKAAIALEDHIRPIGTKAVPFTNRIGPGSPLAEWFGGVCYPLQGPGCITIASMSWPNADLKAQRVHPK</sequence>
<feature type="compositionally biased region" description="Basic and acidic residues" evidence="1">
    <location>
        <begin position="48"/>
        <end position="59"/>
    </location>
</feature>
<feature type="region of interest" description="Disordered" evidence="1">
    <location>
        <begin position="23"/>
        <end position="60"/>
    </location>
</feature>
<proteinExistence type="predicted"/>
<reference evidence="2 3" key="1">
    <citation type="journal article" date="2024" name="Nat. Commun.">
        <title>Phylogenomics reveals the evolutionary origins of lichenization in chlorophyte algae.</title>
        <authorList>
            <person name="Puginier C."/>
            <person name="Libourel C."/>
            <person name="Otte J."/>
            <person name="Skaloud P."/>
            <person name="Haon M."/>
            <person name="Grisel S."/>
            <person name="Petersen M."/>
            <person name="Berrin J.G."/>
            <person name="Delaux P.M."/>
            <person name="Dal Grande F."/>
            <person name="Keller J."/>
        </authorList>
    </citation>
    <scope>NUCLEOTIDE SEQUENCE [LARGE SCALE GENOMIC DNA]</scope>
    <source>
        <strain evidence="2 3">SAG 2043</strain>
    </source>
</reference>
<dbReference type="EMBL" id="JALJOR010000008">
    <property type="protein sequence ID" value="KAK9812658.1"/>
    <property type="molecule type" value="Genomic_DNA"/>
</dbReference>
<gene>
    <name evidence="2" type="ORF">WJX72_001418</name>
</gene>
<evidence type="ECO:0000256" key="1">
    <source>
        <dbReference type="SAM" id="MobiDB-lite"/>
    </source>
</evidence>
<organism evidence="2 3">
    <name type="scientific">[Myrmecia] bisecta</name>
    <dbReference type="NCBI Taxonomy" id="41462"/>
    <lineage>
        <taxon>Eukaryota</taxon>
        <taxon>Viridiplantae</taxon>
        <taxon>Chlorophyta</taxon>
        <taxon>core chlorophytes</taxon>
        <taxon>Trebouxiophyceae</taxon>
        <taxon>Trebouxiales</taxon>
        <taxon>Trebouxiaceae</taxon>
        <taxon>Myrmecia</taxon>
    </lineage>
</organism>
<comment type="caution">
    <text evidence="2">The sequence shown here is derived from an EMBL/GenBank/DDBJ whole genome shotgun (WGS) entry which is preliminary data.</text>
</comment>